<dbReference type="RefSeq" id="WP_146940673.1">
    <property type="nucleotide sequence ID" value="NZ_BJYJ01000005.1"/>
</dbReference>
<organism evidence="2 3">
    <name type="scientific">Chryseobacterium hagamense</name>
    <dbReference type="NCBI Taxonomy" id="395935"/>
    <lineage>
        <taxon>Bacteria</taxon>
        <taxon>Pseudomonadati</taxon>
        <taxon>Bacteroidota</taxon>
        <taxon>Flavobacteriia</taxon>
        <taxon>Flavobacteriales</taxon>
        <taxon>Weeksellaceae</taxon>
        <taxon>Chryseobacterium group</taxon>
        <taxon>Chryseobacterium</taxon>
    </lineage>
</organism>
<feature type="signal peptide" evidence="1">
    <location>
        <begin position="1"/>
        <end position="19"/>
    </location>
</feature>
<dbReference type="EMBL" id="BJYJ01000005">
    <property type="protein sequence ID" value="GEN75728.1"/>
    <property type="molecule type" value="Genomic_DNA"/>
</dbReference>
<dbReference type="AlphaFoldDB" id="A0A511YKK3"/>
<feature type="chain" id="PRO_5021758021" evidence="1">
    <location>
        <begin position="20"/>
        <end position="338"/>
    </location>
</feature>
<protein>
    <submittedName>
        <fullName evidence="2">Uncharacterized protein</fullName>
    </submittedName>
</protein>
<keyword evidence="1" id="KW-0732">Signal</keyword>
<reference evidence="2 3" key="1">
    <citation type="submission" date="2019-07" db="EMBL/GenBank/DDBJ databases">
        <title>Whole genome shotgun sequence of Chryseobacterium hagamense NBRC 105253.</title>
        <authorList>
            <person name="Hosoyama A."/>
            <person name="Uohara A."/>
            <person name="Ohji S."/>
            <person name="Ichikawa N."/>
        </authorList>
    </citation>
    <scope>NUCLEOTIDE SEQUENCE [LARGE SCALE GENOMIC DNA]</scope>
    <source>
        <strain evidence="2 3">NBRC 105253</strain>
    </source>
</reference>
<accession>A0A511YKK3</accession>
<dbReference type="Proteomes" id="UP000321863">
    <property type="component" value="Unassembled WGS sequence"/>
</dbReference>
<name>A0A511YKK3_9FLAO</name>
<sequence length="338" mass="39478">MKKILFLFFYVSLLPIFNAQSITFISEKTSKPLPKVSVFGKDGSIVAFSDIDGKIDKQLIKPEQEKFQLIYDNISVATLSYSDFDKEVIKINDRIKDIEAVIIKNDKPAKYVFVKGNFNTYVTLNNKLNSYADGIATYIFDNKTKKLKDTRIEQYRVFGLENAEMDRKKLSSWDYGMFLKVPKLKDVGNINNYQKMKNTVLKELKGTNKDEIEITGEALQEKEFAFFGYRLFDVRSILNIAYTQNSTKQLRDLMEYNEIGFLKMKHKSEPEYNAVVTYTNFYPTELEFGNENDGEKARFDQNSSRYTSNYWEDPTFPNMQSVFSSFFKDDLKEKQNKK</sequence>
<evidence type="ECO:0000313" key="2">
    <source>
        <dbReference type="EMBL" id="GEN75728.1"/>
    </source>
</evidence>
<evidence type="ECO:0000256" key="1">
    <source>
        <dbReference type="SAM" id="SignalP"/>
    </source>
</evidence>
<keyword evidence="3" id="KW-1185">Reference proteome</keyword>
<gene>
    <name evidence="2" type="ORF">CHA01nite_14680</name>
</gene>
<comment type="caution">
    <text evidence="2">The sequence shown here is derived from an EMBL/GenBank/DDBJ whole genome shotgun (WGS) entry which is preliminary data.</text>
</comment>
<proteinExistence type="predicted"/>
<evidence type="ECO:0000313" key="3">
    <source>
        <dbReference type="Proteomes" id="UP000321863"/>
    </source>
</evidence>
<dbReference type="OrthoDB" id="1234616at2"/>